<comment type="caution">
    <text evidence="2">The sequence shown here is derived from an EMBL/GenBank/DDBJ whole genome shotgun (WGS) entry which is preliminary data.</text>
</comment>
<evidence type="ECO:0000313" key="3">
    <source>
        <dbReference type="Proteomes" id="UP000075041"/>
    </source>
</evidence>
<gene>
    <name evidence="2" type="ORF">ERS132356_01093</name>
</gene>
<feature type="domain" description="Transposase DDE" evidence="1">
    <location>
        <begin position="128"/>
        <end position="279"/>
    </location>
</feature>
<proteinExistence type="predicted"/>
<dbReference type="InterPro" id="IPR025668">
    <property type="entry name" value="Tnp_DDE_dom"/>
</dbReference>
<sequence length="302" mass="35297">MDYTVSDETYRRSVQKSHLQYTAKSHHLQWNVCQLSQICHHFYQNYCPDSFKHWRNVGLAKVSDESLLVLLLLQAELGITSQRHFYSICHLFPCGQLLERSRFNRRSKQLIWLVQLIRKAMSEMLPSDKLAIIDSFPLPLCQPVRNHRATIFKGLADIGYNASKHLWFYGFKVHMLVTLSGFILNYVVTPASVHDIKVVYELLEGCKQSVILGDLGYLSSELKKDLEQEGYHLWTPFRKNMTGAEEHNNWKVMAMRRTIETRFSELCRLFDIEHTLARSLAGLQSRIEQIILAHNLCYFEMN</sequence>
<evidence type="ECO:0000259" key="1">
    <source>
        <dbReference type="Pfam" id="PF13612"/>
    </source>
</evidence>
<name>A0A822VNJ5_STRSU</name>
<evidence type="ECO:0000313" key="2">
    <source>
        <dbReference type="EMBL" id="CYU01167.1"/>
    </source>
</evidence>
<dbReference type="AlphaFoldDB" id="A0A822VNJ5"/>
<dbReference type="Proteomes" id="UP000075041">
    <property type="component" value="Unassembled WGS sequence"/>
</dbReference>
<protein>
    <submittedName>
        <fullName evidence="2">Transposase</fullName>
    </submittedName>
</protein>
<dbReference type="NCBIfam" id="NF033520">
    <property type="entry name" value="transpos_IS982"/>
    <property type="match status" value="1"/>
</dbReference>
<dbReference type="EMBL" id="FIFJ01000012">
    <property type="protein sequence ID" value="CYU01167.1"/>
    <property type="molecule type" value="Genomic_DNA"/>
</dbReference>
<organism evidence="2 3">
    <name type="scientific">Streptococcus suis</name>
    <dbReference type="NCBI Taxonomy" id="1307"/>
    <lineage>
        <taxon>Bacteria</taxon>
        <taxon>Bacillati</taxon>
        <taxon>Bacillota</taxon>
        <taxon>Bacilli</taxon>
        <taxon>Lactobacillales</taxon>
        <taxon>Streptococcaceae</taxon>
        <taxon>Streptococcus</taxon>
    </lineage>
</organism>
<dbReference type="RefSeq" id="WP_061768459.1">
    <property type="nucleotide sequence ID" value="NZ_FIFJ01000012.1"/>
</dbReference>
<reference evidence="2 3" key="1">
    <citation type="submission" date="2016-02" db="EMBL/GenBank/DDBJ databases">
        <authorList>
            <consortium name="Pathogen Informatics"/>
        </authorList>
    </citation>
    <scope>NUCLEOTIDE SEQUENCE [LARGE SCALE GENOMIC DNA]</scope>
    <source>
        <strain evidence="2 3">LOLA-SS005</strain>
    </source>
</reference>
<accession>A0A822VNJ5</accession>
<dbReference type="Pfam" id="PF13612">
    <property type="entry name" value="DDE_Tnp_1_3"/>
    <property type="match status" value="1"/>
</dbReference>